<dbReference type="InterPro" id="IPR052158">
    <property type="entry name" value="INH-QAR"/>
</dbReference>
<evidence type="ECO:0000313" key="3">
    <source>
        <dbReference type="Proteomes" id="UP001500187"/>
    </source>
</evidence>
<sequence>MSDKKAIAVILFDGFELLDVFGPVELLQFVPHYHLEFYAPSPGKVRSSQGIEVIASRALTDLGRADMLFVPGGKGTRALVNNQEFIERLNLLGKNSATVASVCTGAALLAQAGLLSGYRATTNKRAYHWVTGFGPDVSWQPSARWVQDRSRWTSSGISAGIDMTAALIGHFEGQVVLQEILNRAELTVTTDPSHDPFAITP</sequence>
<dbReference type="EMBL" id="BAABKP010000001">
    <property type="protein sequence ID" value="GAA4793930.1"/>
    <property type="molecule type" value="Genomic_DNA"/>
</dbReference>
<dbReference type="InterPro" id="IPR002818">
    <property type="entry name" value="DJ-1/PfpI"/>
</dbReference>
<comment type="caution">
    <text evidence="2">The sequence shown here is derived from an EMBL/GenBank/DDBJ whole genome shotgun (WGS) entry which is preliminary data.</text>
</comment>
<dbReference type="SUPFAM" id="SSF52317">
    <property type="entry name" value="Class I glutamine amidotransferase-like"/>
    <property type="match status" value="1"/>
</dbReference>
<organism evidence="2 3">
    <name type="scientific">Rothia endophytica</name>
    <dbReference type="NCBI Taxonomy" id="1324766"/>
    <lineage>
        <taxon>Bacteria</taxon>
        <taxon>Bacillati</taxon>
        <taxon>Actinomycetota</taxon>
        <taxon>Actinomycetes</taxon>
        <taxon>Micrococcales</taxon>
        <taxon>Micrococcaceae</taxon>
        <taxon>Rothia</taxon>
    </lineage>
</organism>
<dbReference type="Pfam" id="PF01965">
    <property type="entry name" value="DJ-1_PfpI"/>
    <property type="match status" value="1"/>
</dbReference>
<dbReference type="Gene3D" id="3.40.50.880">
    <property type="match status" value="1"/>
</dbReference>
<evidence type="ECO:0000259" key="1">
    <source>
        <dbReference type="Pfam" id="PF01965"/>
    </source>
</evidence>
<protein>
    <submittedName>
        <fullName evidence="2">DJ-1/PfpI family protein</fullName>
    </submittedName>
</protein>
<name>A0ABP9BD84_9MICC</name>
<keyword evidence="3" id="KW-1185">Reference proteome</keyword>
<feature type="domain" description="DJ-1/PfpI" evidence="1">
    <location>
        <begin position="6"/>
        <end position="168"/>
    </location>
</feature>
<dbReference type="PANTHER" id="PTHR43130:SF15">
    <property type="entry name" value="THIJ_PFPI FAMILY PROTEIN (AFU_ORTHOLOGUE AFUA_5G14240)"/>
    <property type="match status" value="1"/>
</dbReference>
<proteinExistence type="predicted"/>
<dbReference type="Proteomes" id="UP001500187">
    <property type="component" value="Unassembled WGS sequence"/>
</dbReference>
<dbReference type="CDD" id="cd03139">
    <property type="entry name" value="GATase1_PfpI_2"/>
    <property type="match status" value="1"/>
</dbReference>
<accession>A0ABP9BD84</accession>
<reference evidence="3" key="1">
    <citation type="journal article" date="2019" name="Int. J. Syst. Evol. Microbiol.">
        <title>The Global Catalogue of Microorganisms (GCM) 10K type strain sequencing project: providing services to taxonomists for standard genome sequencing and annotation.</title>
        <authorList>
            <consortium name="The Broad Institute Genomics Platform"/>
            <consortium name="The Broad Institute Genome Sequencing Center for Infectious Disease"/>
            <person name="Wu L."/>
            <person name="Ma J."/>
        </authorList>
    </citation>
    <scope>NUCLEOTIDE SEQUENCE [LARGE SCALE GENOMIC DNA]</scope>
    <source>
        <strain evidence="3">JCM 18541</strain>
    </source>
</reference>
<gene>
    <name evidence="2" type="ORF">GCM10023352_10900</name>
</gene>
<dbReference type="PANTHER" id="PTHR43130">
    <property type="entry name" value="ARAC-FAMILY TRANSCRIPTIONAL REGULATOR"/>
    <property type="match status" value="1"/>
</dbReference>
<dbReference type="InterPro" id="IPR029062">
    <property type="entry name" value="Class_I_gatase-like"/>
</dbReference>
<evidence type="ECO:0000313" key="2">
    <source>
        <dbReference type="EMBL" id="GAA4793930.1"/>
    </source>
</evidence>